<dbReference type="PANTHER" id="PTHR36442">
    <property type="entry name" value="CYCLIC-DI-AMP PHOSPHODIESTERASE PGPH"/>
    <property type="match status" value="1"/>
</dbReference>
<feature type="transmembrane region" description="Helical" evidence="1">
    <location>
        <begin position="305"/>
        <end position="324"/>
    </location>
</feature>
<dbReference type="InterPro" id="IPR003607">
    <property type="entry name" value="HD/PDEase_dom"/>
</dbReference>
<sequence>MLKTNKVSRFVRRLSHINFITMSLYTVLGLILFAALASHVKPDELDVKLLSIAKKTIHSPITIEDKATTEKKKREAAQKVEDQYIYRTEYKQNRIDIVNSVFDIVKEVGDDSKGSATTVPVSEQVDMLKKKLPSDIIKSVTEQGLLAMLSATPEQLAAAREFSVTAVNNVMSRQIKINEVSEARTRLSNELRYASVTGALKDAIISLGQYAVIPNYFYDPIATKERKQLEMSTVDPVYILQGQVIVKEGDTIKREVYEQLKLVGLADNQTALQPFLGLIMLISLLLFFVHKQFTRFLNHKHEDKPYLVAYIIIVAMTVFLMKIISLFQQVEYAGLSYMVPVAMGTMLIKLMIGERFVFVTSMILSISGSIMFNEGVTSAFNYSVGTYILLSALSANIFLKEKNRRSMILQAGIFISFFNVLVVSALLLLRNGQFSWFEVGLHLMMAAASGLLSSVLVMGLLPYLESGLGIVSTMKLMELGSPNHKLLRKILLETPGTYHHSIMVANLSEAACEAIGANGLVARVGAYYHDIGKTVRPHFFIENQMGAANPHDELSPEVSRDIIISHVTEGVKLLREHKIPKEIVDIAAEHHGTTLLKYFYHKAVQIGDKEYKEEMFRYPGPKARSKESAIVGIADSVEAAVRSLNAPTPEQIENLVKGIVSDRLRDGQFSQCNLTFQELEIVTKTLCETLNGIFHSRITYPD</sequence>
<protein>
    <submittedName>
        <fullName evidence="3">HD family phosphohydrolase</fullName>
    </submittedName>
</protein>
<reference evidence="3 4" key="1">
    <citation type="submission" date="2023-04" db="EMBL/GenBank/DDBJ databases">
        <title>Ectobacillus antri isolated from activated sludge.</title>
        <authorList>
            <person name="Yan P."/>
            <person name="Liu X."/>
        </authorList>
    </citation>
    <scope>NUCLEOTIDE SEQUENCE [LARGE SCALE GENOMIC DNA]</scope>
    <source>
        <strain evidence="3 4">C18H</strain>
    </source>
</reference>
<keyword evidence="4" id="KW-1185">Reference proteome</keyword>
<keyword evidence="1" id="KW-1133">Transmembrane helix</keyword>
<name>A0ABT6H2M5_9BACI</name>
<keyword evidence="1" id="KW-0472">Membrane</keyword>
<organism evidence="3 4">
    <name type="scientific">Ectobacillus antri</name>
    <dbReference type="NCBI Taxonomy" id="2486280"/>
    <lineage>
        <taxon>Bacteria</taxon>
        <taxon>Bacillati</taxon>
        <taxon>Bacillota</taxon>
        <taxon>Bacilli</taxon>
        <taxon>Bacillales</taxon>
        <taxon>Bacillaceae</taxon>
        <taxon>Ectobacillus</taxon>
    </lineage>
</organism>
<dbReference type="PANTHER" id="PTHR36442:SF1">
    <property type="entry name" value="CYCLIC-DI-AMP PHOSPHODIESTERASE PGPH"/>
    <property type="match status" value="1"/>
</dbReference>
<dbReference type="SMART" id="SM00471">
    <property type="entry name" value="HDc"/>
    <property type="match status" value="1"/>
</dbReference>
<dbReference type="CDD" id="cd00077">
    <property type="entry name" value="HDc"/>
    <property type="match status" value="1"/>
</dbReference>
<keyword evidence="1" id="KW-0812">Transmembrane</keyword>
<dbReference type="Pfam" id="PF07697">
    <property type="entry name" value="7TMR-HDED"/>
    <property type="match status" value="1"/>
</dbReference>
<feature type="domain" description="HD" evidence="2">
    <location>
        <begin position="497"/>
        <end position="640"/>
    </location>
</feature>
<dbReference type="Pfam" id="PF07698">
    <property type="entry name" value="7TM-7TMR_HD"/>
    <property type="match status" value="1"/>
</dbReference>
<dbReference type="PROSITE" id="PS51831">
    <property type="entry name" value="HD"/>
    <property type="match status" value="1"/>
</dbReference>
<dbReference type="InterPro" id="IPR006675">
    <property type="entry name" value="HDIG_dom"/>
</dbReference>
<feature type="transmembrane region" description="Helical" evidence="1">
    <location>
        <begin position="411"/>
        <end position="429"/>
    </location>
</feature>
<dbReference type="EMBL" id="JARULN010000002">
    <property type="protein sequence ID" value="MDG5753250.1"/>
    <property type="molecule type" value="Genomic_DNA"/>
</dbReference>
<dbReference type="Proteomes" id="UP001218246">
    <property type="component" value="Unassembled WGS sequence"/>
</dbReference>
<dbReference type="NCBIfam" id="TIGR00277">
    <property type="entry name" value="HDIG"/>
    <property type="match status" value="1"/>
</dbReference>
<feature type="transmembrane region" description="Helical" evidence="1">
    <location>
        <begin position="275"/>
        <end position="293"/>
    </location>
</feature>
<evidence type="ECO:0000313" key="4">
    <source>
        <dbReference type="Proteomes" id="UP001218246"/>
    </source>
</evidence>
<dbReference type="InterPro" id="IPR011621">
    <property type="entry name" value="Metal-dep_PHydrolase_7TM_intra"/>
</dbReference>
<dbReference type="InterPro" id="IPR006674">
    <property type="entry name" value="HD_domain"/>
</dbReference>
<dbReference type="SUPFAM" id="SSF109604">
    <property type="entry name" value="HD-domain/PDEase-like"/>
    <property type="match status" value="1"/>
</dbReference>
<comment type="caution">
    <text evidence="3">The sequence shown here is derived from an EMBL/GenBank/DDBJ whole genome shotgun (WGS) entry which is preliminary data.</text>
</comment>
<dbReference type="Gene3D" id="1.10.3210.10">
    <property type="entry name" value="Hypothetical protein af1432"/>
    <property type="match status" value="1"/>
</dbReference>
<feature type="transmembrane region" description="Helical" evidence="1">
    <location>
        <begin position="379"/>
        <end position="399"/>
    </location>
</feature>
<feature type="transmembrane region" description="Helical" evidence="1">
    <location>
        <begin position="330"/>
        <end position="348"/>
    </location>
</feature>
<dbReference type="RefSeq" id="WP_124563356.1">
    <property type="nucleotide sequence ID" value="NZ_JARRRY010000001.1"/>
</dbReference>
<dbReference type="Pfam" id="PF01966">
    <property type="entry name" value="HD"/>
    <property type="match status" value="1"/>
</dbReference>
<gene>
    <name evidence="3" type="ORF">P6P90_04460</name>
</gene>
<proteinExistence type="predicted"/>
<dbReference type="InterPro" id="IPR052722">
    <property type="entry name" value="PgpH_phosphodiesterase"/>
</dbReference>
<evidence type="ECO:0000259" key="2">
    <source>
        <dbReference type="PROSITE" id="PS51831"/>
    </source>
</evidence>
<feature type="transmembrane region" description="Helical" evidence="1">
    <location>
        <begin position="441"/>
        <end position="464"/>
    </location>
</feature>
<evidence type="ECO:0000313" key="3">
    <source>
        <dbReference type="EMBL" id="MDG5753250.1"/>
    </source>
</evidence>
<dbReference type="InterPro" id="IPR011624">
    <property type="entry name" value="Metal-dep_PHydrolase_7TM_extra"/>
</dbReference>
<accession>A0ABT6H2M5</accession>
<evidence type="ECO:0000256" key="1">
    <source>
        <dbReference type="SAM" id="Phobius"/>
    </source>
</evidence>